<protein>
    <submittedName>
        <fullName evidence="1">Uncharacterized protein</fullName>
    </submittedName>
</protein>
<dbReference type="EMBL" id="CP021434">
    <property type="protein sequence ID" value="ARU62677.1"/>
    <property type="molecule type" value="Genomic_DNA"/>
</dbReference>
<reference evidence="2" key="1">
    <citation type="submission" date="2017-05" db="EMBL/GenBank/DDBJ databases">
        <authorList>
            <person name="Sung H."/>
        </authorList>
    </citation>
    <scope>NUCLEOTIDE SEQUENCE [LARGE SCALE GENOMIC DNA]</scope>
    <source>
        <strain evidence="2">AR23208</strain>
    </source>
</reference>
<organism evidence="1 2">
    <name type="scientific">Tumebacillus avium</name>
    <dbReference type="NCBI Taxonomy" id="1903704"/>
    <lineage>
        <taxon>Bacteria</taxon>
        <taxon>Bacillati</taxon>
        <taxon>Bacillota</taxon>
        <taxon>Bacilli</taxon>
        <taxon>Bacillales</taxon>
        <taxon>Alicyclobacillaceae</taxon>
        <taxon>Tumebacillus</taxon>
    </lineage>
</organism>
<proteinExistence type="predicted"/>
<sequence>MNLLLFIQMTPKIASTIGGSFLFVDRLHSGEEKLSHIPFTVAISFKEVNEGGDGMIILRVVTFIPKNPENSDPSTDWIYLTAVPIAPGSYVQYYYLGDERDFNPYTANTQDFRTAQHFEIDFYYHTFASYKNTGISNQKTIVFPTLKVDYSQAQVSPNCLSVNWVDFQRDYCQISMKCDCADPFIDVAPAVNYDFIITVHSNGYVQVTGTHDGFPAFEIYKSFDNGATWGTVYKYDPRPIEAGLTELFPGHSITVNKWG</sequence>
<dbReference type="AlphaFoldDB" id="A0A1Y0IQG6"/>
<evidence type="ECO:0000313" key="2">
    <source>
        <dbReference type="Proteomes" id="UP000195437"/>
    </source>
</evidence>
<dbReference type="InterPro" id="IPR021631">
    <property type="entry name" value="DUF3238"/>
</dbReference>
<name>A0A1Y0IQG6_9BACL</name>
<accession>A0A1Y0IQG6</accession>
<dbReference type="Proteomes" id="UP000195437">
    <property type="component" value="Chromosome"/>
</dbReference>
<dbReference type="Pfam" id="PF11579">
    <property type="entry name" value="DUF3238"/>
    <property type="match status" value="1"/>
</dbReference>
<dbReference type="KEGG" id="tum:CBW65_18115"/>
<keyword evidence="2" id="KW-1185">Reference proteome</keyword>
<evidence type="ECO:0000313" key="1">
    <source>
        <dbReference type="EMBL" id="ARU62677.1"/>
    </source>
</evidence>
<gene>
    <name evidence="1" type="ORF">CBW65_18115</name>
</gene>